<dbReference type="EMBL" id="CP023483">
    <property type="protein sequence ID" value="ATF27117.1"/>
    <property type="molecule type" value="Genomic_DNA"/>
</dbReference>
<proteinExistence type="inferred from homology"/>
<evidence type="ECO:0000313" key="7">
    <source>
        <dbReference type="Proteomes" id="UP000270190"/>
    </source>
</evidence>
<gene>
    <name evidence="3 5" type="primary">rbfA</name>
    <name evidence="5" type="ORF">BTBSAS_120065</name>
    <name evidence="4" type="ORF">CNY62_12485</name>
</gene>
<comment type="similarity">
    <text evidence="3">Belongs to the RbfA family.</text>
</comment>
<dbReference type="NCBIfam" id="TIGR00082">
    <property type="entry name" value="rbfA"/>
    <property type="match status" value="1"/>
</dbReference>
<evidence type="ECO:0000313" key="6">
    <source>
        <dbReference type="Proteomes" id="UP000243591"/>
    </source>
</evidence>
<dbReference type="Proteomes" id="UP000270190">
    <property type="component" value="Unassembled WGS sequence"/>
</dbReference>
<name>A0A1D2K5S2_BROTH</name>
<organism evidence="4 6">
    <name type="scientific">Brochothrix thermosphacta</name>
    <name type="common">Microbacterium thermosphactum</name>
    <dbReference type="NCBI Taxonomy" id="2756"/>
    <lineage>
        <taxon>Bacteria</taxon>
        <taxon>Bacillati</taxon>
        <taxon>Bacillota</taxon>
        <taxon>Bacilli</taxon>
        <taxon>Bacillales</taxon>
        <taxon>Listeriaceae</taxon>
        <taxon>Brochothrix</taxon>
    </lineage>
</organism>
<dbReference type="FunFam" id="3.30.300.20:FF:000009">
    <property type="entry name" value="Ribosome-binding factor A"/>
    <property type="match status" value="1"/>
</dbReference>
<keyword evidence="2 3" id="KW-0690">Ribosome biogenesis</keyword>
<dbReference type="InterPro" id="IPR023799">
    <property type="entry name" value="RbfA_dom_sf"/>
</dbReference>
<dbReference type="PROSITE" id="PS01319">
    <property type="entry name" value="RBFA"/>
    <property type="match status" value="1"/>
</dbReference>
<evidence type="ECO:0000256" key="3">
    <source>
        <dbReference type="HAMAP-Rule" id="MF_00003"/>
    </source>
</evidence>
<sequence length="115" mass="13062">MSNLRAERVGDQMKKELGEIISQKLKNPNLGFVTVTDVRVTGDLSQANVYVSVMGHEKDKENSMAALEKSKGFIRTEIGKRIRLRIVPEIFFEIDASVEYGNHIDELLRNLNKND</sequence>
<evidence type="ECO:0000256" key="2">
    <source>
        <dbReference type="ARBA" id="ARBA00022517"/>
    </source>
</evidence>
<dbReference type="GeneID" id="66536108"/>
<accession>A0A1D2K5S2</accession>
<dbReference type="AlphaFoldDB" id="A0A1D2K5S2"/>
<protein>
    <recommendedName>
        <fullName evidence="3">Ribosome-binding factor A</fullName>
    </recommendedName>
</protein>
<evidence type="ECO:0000313" key="4">
    <source>
        <dbReference type="EMBL" id="ATF27117.1"/>
    </source>
</evidence>
<comment type="subcellular location">
    <subcellularLocation>
        <location evidence="3">Cytoplasm</location>
    </subcellularLocation>
</comment>
<reference evidence="7" key="2">
    <citation type="submission" date="2018-04" db="EMBL/GenBank/DDBJ databases">
        <authorList>
            <person name="Illikoud N."/>
        </authorList>
    </citation>
    <scope>NUCLEOTIDE SEQUENCE [LARGE SCALE GENOMIC DNA]</scope>
</reference>
<evidence type="ECO:0000313" key="5">
    <source>
        <dbReference type="EMBL" id="SPP26929.1"/>
    </source>
</evidence>
<dbReference type="KEGG" id="bths:CNY62_12485"/>
<dbReference type="InterPro" id="IPR015946">
    <property type="entry name" value="KH_dom-like_a/b"/>
</dbReference>
<dbReference type="Proteomes" id="UP000243591">
    <property type="component" value="Chromosome"/>
</dbReference>
<dbReference type="PANTHER" id="PTHR33515:SF1">
    <property type="entry name" value="RIBOSOME-BINDING FACTOR A, CHLOROPLASTIC-RELATED"/>
    <property type="match status" value="1"/>
</dbReference>
<comment type="function">
    <text evidence="3">One of several proteins that assist in the late maturation steps of the functional core of the 30S ribosomal subunit. Associates with free 30S ribosomal subunits (but not with 30S subunits that are part of 70S ribosomes or polysomes). Required for efficient processing of 16S rRNA. May interact with the 5'-terminal helix region of 16S rRNA.</text>
</comment>
<dbReference type="GO" id="GO:0030490">
    <property type="term" value="P:maturation of SSU-rRNA"/>
    <property type="evidence" value="ECO:0007669"/>
    <property type="project" value="UniProtKB-UniRule"/>
</dbReference>
<dbReference type="InterPro" id="IPR000238">
    <property type="entry name" value="RbfA"/>
</dbReference>
<keyword evidence="1 3" id="KW-0963">Cytoplasm</keyword>
<evidence type="ECO:0000256" key="1">
    <source>
        <dbReference type="ARBA" id="ARBA00022490"/>
    </source>
</evidence>
<dbReference type="RefSeq" id="WP_029090926.1">
    <property type="nucleotide sequence ID" value="NZ_CBCPHX010000001.1"/>
</dbReference>
<reference evidence="5" key="3">
    <citation type="submission" date="2018-04" db="EMBL/GenBank/DDBJ databases">
        <authorList>
            <person name="Go L.Y."/>
            <person name="Mitchell J.A."/>
        </authorList>
    </citation>
    <scope>NUCLEOTIDE SEQUENCE</scope>
    <source>
        <strain evidence="5">BSAS1 3</strain>
    </source>
</reference>
<reference evidence="4 6" key="1">
    <citation type="submission" date="2017-09" db="EMBL/GenBank/DDBJ databases">
        <title>Complete Genome Sequences of Two Strains of the Meat Spoilage Bacterium Brochothrix thermosphacta Isolated from Ground Chicken.</title>
        <authorList>
            <person name="Paoli G.C."/>
            <person name="Wijey C."/>
            <person name="Chen C.-Y."/>
            <person name="Nguyen L."/>
            <person name="Yan X."/>
            <person name="Irwin P.L."/>
        </authorList>
    </citation>
    <scope>NUCLEOTIDE SEQUENCE [LARGE SCALE GENOMIC DNA]</scope>
    <source>
        <strain evidence="4 6">BI</strain>
    </source>
</reference>
<dbReference type="EMBL" id="OUNC01000004">
    <property type="protein sequence ID" value="SPP26929.1"/>
    <property type="molecule type" value="Genomic_DNA"/>
</dbReference>
<dbReference type="GO" id="GO:0043024">
    <property type="term" value="F:ribosomal small subunit binding"/>
    <property type="evidence" value="ECO:0007669"/>
    <property type="project" value="TreeGrafter"/>
</dbReference>
<dbReference type="PANTHER" id="PTHR33515">
    <property type="entry name" value="RIBOSOME-BINDING FACTOR A, CHLOROPLASTIC-RELATED"/>
    <property type="match status" value="1"/>
</dbReference>
<dbReference type="SUPFAM" id="SSF89919">
    <property type="entry name" value="Ribosome-binding factor A, RbfA"/>
    <property type="match status" value="1"/>
</dbReference>
<dbReference type="Gene3D" id="3.30.300.20">
    <property type="match status" value="1"/>
</dbReference>
<dbReference type="HAMAP" id="MF_00003">
    <property type="entry name" value="RbfA"/>
    <property type="match status" value="1"/>
</dbReference>
<dbReference type="Pfam" id="PF02033">
    <property type="entry name" value="RBFA"/>
    <property type="match status" value="1"/>
</dbReference>
<dbReference type="OrthoDB" id="307788at2"/>
<keyword evidence="6" id="KW-1185">Reference proteome</keyword>
<dbReference type="InterPro" id="IPR020053">
    <property type="entry name" value="Ribosome-bd_factorA_CS"/>
</dbReference>
<comment type="subunit">
    <text evidence="3">Monomer. Binds 30S ribosomal subunits, but not 50S ribosomal subunits or 70S ribosomes.</text>
</comment>
<dbReference type="GO" id="GO:0005829">
    <property type="term" value="C:cytosol"/>
    <property type="evidence" value="ECO:0007669"/>
    <property type="project" value="TreeGrafter"/>
</dbReference>
<dbReference type="STRING" id="2756.BFR44_03630"/>